<name>A0A1M6TFN8_9ACTN</name>
<proteinExistence type="predicted"/>
<dbReference type="STRING" id="758803.SAMN05421803_12355"/>
<gene>
    <name evidence="1" type="ORF">SAMN05421803_12355</name>
</gene>
<organism evidence="1 2">
    <name type="scientific">Nocardiopsis flavescens</name>
    <dbReference type="NCBI Taxonomy" id="758803"/>
    <lineage>
        <taxon>Bacteria</taxon>
        <taxon>Bacillati</taxon>
        <taxon>Actinomycetota</taxon>
        <taxon>Actinomycetes</taxon>
        <taxon>Streptosporangiales</taxon>
        <taxon>Nocardiopsidaceae</taxon>
        <taxon>Nocardiopsis</taxon>
    </lineage>
</organism>
<dbReference type="EMBL" id="FQZK01000023">
    <property type="protein sequence ID" value="SHK55689.1"/>
    <property type="molecule type" value="Genomic_DNA"/>
</dbReference>
<accession>A0A1M6TFN8</accession>
<dbReference type="OrthoDB" id="3436373at2"/>
<dbReference type="AlphaFoldDB" id="A0A1M6TFN8"/>
<dbReference type="Proteomes" id="UP000184452">
    <property type="component" value="Unassembled WGS sequence"/>
</dbReference>
<reference evidence="1 2" key="1">
    <citation type="submission" date="2016-11" db="EMBL/GenBank/DDBJ databases">
        <authorList>
            <person name="Jaros S."/>
            <person name="Januszkiewicz K."/>
            <person name="Wedrychowicz H."/>
        </authorList>
    </citation>
    <scope>NUCLEOTIDE SEQUENCE [LARGE SCALE GENOMIC DNA]</scope>
    <source>
        <strain evidence="1 2">CGMCC 4.5723</strain>
    </source>
</reference>
<sequence length="130" mass="14072">MGLGGRGTAQARESLEADRERAGLLDGLLGDVAVAQAALEDARAAGASVEELHARGLALDAVLTDAMRAAYARERVLIGEKGYRDRIHRRKRMARPEVREATLTAEQLLTAREDHRIHGVQRVPRTVGAA</sequence>
<evidence type="ECO:0000313" key="1">
    <source>
        <dbReference type="EMBL" id="SHK55689.1"/>
    </source>
</evidence>
<protein>
    <submittedName>
        <fullName evidence="1">Uncharacterized protein</fullName>
    </submittedName>
</protein>
<evidence type="ECO:0000313" key="2">
    <source>
        <dbReference type="Proteomes" id="UP000184452"/>
    </source>
</evidence>
<dbReference type="RefSeq" id="WP_073382976.1">
    <property type="nucleotide sequence ID" value="NZ_FQZK01000023.1"/>
</dbReference>
<keyword evidence="2" id="KW-1185">Reference proteome</keyword>